<dbReference type="GO" id="GO:0071897">
    <property type="term" value="P:DNA biosynthetic process"/>
    <property type="evidence" value="ECO:0007669"/>
    <property type="project" value="UniProtKB-ARBA"/>
</dbReference>
<dbReference type="PROSITE" id="PS50878">
    <property type="entry name" value="RT_POL"/>
    <property type="match status" value="1"/>
</dbReference>
<comment type="caution">
    <text evidence="2">The sequence shown here is derived from an EMBL/GenBank/DDBJ whole genome shotgun (WGS) entry which is preliminary data.</text>
</comment>
<dbReference type="InterPro" id="IPR043502">
    <property type="entry name" value="DNA/RNA_pol_sf"/>
</dbReference>
<dbReference type="SMR" id="A0A482XEA3"/>
<feature type="domain" description="Reverse transcriptase" evidence="1">
    <location>
        <begin position="3"/>
        <end position="177"/>
    </location>
</feature>
<protein>
    <recommendedName>
        <fullName evidence="1">Reverse transcriptase domain-containing protein</fullName>
    </recommendedName>
</protein>
<dbReference type="AlphaFoldDB" id="A0A482XEA3"/>
<keyword evidence="3" id="KW-1185">Reference proteome</keyword>
<organism evidence="2 3">
    <name type="scientific">Laodelphax striatellus</name>
    <name type="common">Small brown planthopper</name>
    <name type="synonym">Delphax striatella</name>
    <dbReference type="NCBI Taxonomy" id="195883"/>
    <lineage>
        <taxon>Eukaryota</taxon>
        <taxon>Metazoa</taxon>
        <taxon>Ecdysozoa</taxon>
        <taxon>Arthropoda</taxon>
        <taxon>Hexapoda</taxon>
        <taxon>Insecta</taxon>
        <taxon>Pterygota</taxon>
        <taxon>Neoptera</taxon>
        <taxon>Paraneoptera</taxon>
        <taxon>Hemiptera</taxon>
        <taxon>Auchenorrhyncha</taxon>
        <taxon>Fulgoroidea</taxon>
        <taxon>Delphacidae</taxon>
        <taxon>Criomorphinae</taxon>
        <taxon>Laodelphax</taxon>
    </lineage>
</organism>
<dbReference type="Proteomes" id="UP000291343">
    <property type="component" value="Unassembled WGS sequence"/>
</dbReference>
<evidence type="ECO:0000259" key="1">
    <source>
        <dbReference type="PROSITE" id="PS50878"/>
    </source>
</evidence>
<reference evidence="2 3" key="1">
    <citation type="journal article" date="2017" name="Gigascience">
        <title>Genome sequence of the small brown planthopper, Laodelphax striatellus.</title>
        <authorList>
            <person name="Zhu J."/>
            <person name="Jiang F."/>
            <person name="Wang X."/>
            <person name="Yang P."/>
            <person name="Bao Y."/>
            <person name="Zhao W."/>
            <person name="Wang W."/>
            <person name="Lu H."/>
            <person name="Wang Q."/>
            <person name="Cui N."/>
            <person name="Li J."/>
            <person name="Chen X."/>
            <person name="Luo L."/>
            <person name="Yu J."/>
            <person name="Kang L."/>
            <person name="Cui F."/>
        </authorList>
    </citation>
    <scope>NUCLEOTIDE SEQUENCE [LARGE SCALE GENOMIC DNA]</scope>
    <source>
        <strain evidence="2">Lst14</strain>
    </source>
</reference>
<dbReference type="EMBL" id="QKKF02011305">
    <property type="protein sequence ID" value="RZF44126.1"/>
    <property type="molecule type" value="Genomic_DNA"/>
</dbReference>
<name>A0A482XEA3_LAOST</name>
<evidence type="ECO:0000313" key="3">
    <source>
        <dbReference type="Proteomes" id="UP000291343"/>
    </source>
</evidence>
<accession>A0A482XEA3</accession>
<proteinExistence type="predicted"/>
<dbReference type="OrthoDB" id="6621417at2759"/>
<dbReference type="CDD" id="cd01650">
    <property type="entry name" value="RT_nLTR_like"/>
    <property type="match status" value="1"/>
</dbReference>
<dbReference type="PANTHER" id="PTHR19446">
    <property type="entry name" value="REVERSE TRANSCRIPTASES"/>
    <property type="match status" value="1"/>
</dbReference>
<dbReference type="Pfam" id="PF00078">
    <property type="entry name" value="RVT_1"/>
    <property type="match status" value="1"/>
</dbReference>
<sequence>MNAVFRLKYVPDYWKIAEVIMIPKPGKTPHEVTSYRPISLLPVISKLFEKLLLKRLKPIIESKELIPKHQFGFREKHTTIEQVHRITNVIEMALEEKKICSAVFLDVAQAFDKVWHKGLLSKLRTMLPVEYTQILESYLWDDISESSKMMHTLNSKRLKQEFLKEVFLSNFVFVIHQ</sequence>
<gene>
    <name evidence="2" type="ORF">LSTR_LSTR013198</name>
</gene>
<dbReference type="SUPFAM" id="SSF56672">
    <property type="entry name" value="DNA/RNA polymerases"/>
    <property type="match status" value="1"/>
</dbReference>
<evidence type="ECO:0000313" key="2">
    <source>
        <dbReference type="EMBL" id="RZF44126.1"/>
    </source>
</evidence>
<dbReference type="InterPro" id="IPR000477">
    <property type="entry name" value="RT_dom"/>
</dbReference>
<dbReference type="InParanoid" id="A0A482XEA3"/>
<dbReference type="STRING" id="195883.A0A482XEA3"/>